<evidence type="ECO:0000313" key="2">
    <source>
        <dbReference type="EMBL" id="TLP63878.1"/>
    </source>
</evidence>
<dbReference type="OrthoDB" id="369088at2"/>
<sequence length="983" mass="104680">MTSWWRRASSKALPGAVVAVLVLAAAVTGPMPSAHALPGELCRVAFTITTGLDGLRDDSSESIRLGDRPTGPFFLFEDADGDGTPDPEPLRQFHVGGTGDSPHATFTWNAVLSPCLPVSALQDGFVFHHISDAPDFSADNWDLAALRVVDRDTGTVLIDRAAPPGRFLHRFRKNADQTFSTMDLDSDGDGLTDRVELKGITHADGTVDTWLPDHGADPCRGTIAIELDWLDDGTDAGDDRPDGAAIQETVAMFDAAARPAQPTCPYAETPRPGVQLLVDVDDAIAVTPEQRRQPLNIERGGQIPFLRFREADFTPGRANLFHYNLWGYQHDDSSSSGWCCHGPDFMVTLGTWSGGAPVRVQSGTLAHELGHALGLSHGGADNVNYKPNYLSVMNYNYQFIGVPDVSEWRGRIEAIGPATDFGTRLNQALDQVSRLDYSRAVLPPLDRRHLDEHTGIGTGTDSMAAWWDNEGDLRVGDGSAGLDWDADFVVDAEPVAVDVNGAFQQCVVGTDPDRTPPANDDLQTTPSPGTDDLSRYGLIYAGLNGRCETPASPEDTAKTAIGYDYPVEYGYDDALDGADDWARIGFRIGVSPDAGQALPPPASEPGTEEIKRQRARVVDALVAASGPVPGATPRWGYAYMDRATTTEAPIGVETALNPYWQWSTGRLDPATAGRRATVVHTGTGEYEVRLPGIASQAGIAHVTAYRTVYRGRTCAVAGYAPDGPDELIRVRCFNEAGAAVDWWFTIFFAAPGAGTRPYATVQYDDGAGGTATVDPVHNGGTVNAGGGVNRVLRESTGRYRVILEGAPFAAGTGYVQVTPYGHGRATRCNPLDTTPGAGRVEIVVGCYAIGGSATAQPADSPWLLSYVDGAGLHRDAGTPAAYVSVSGDPADPVVDTAHSFSGNGEVPTVSRLGVGYYRLTWNTLGKTGDNVQVTAIGSEGGYCHLGTIDSYSAPPRLSVYVWCHTANGIRGDSRFGVAYVRAP</sequence>
<organism evidence="2 3">
    <name type="scientific">Microbispora triticiradicis</name>
    <dbReference type="NCBI Taxonomy" id="2200763"/>
    <lineage>
        <taxon>Bacteria</taxon>
        <taxon>Bacillati</taxon>
        <taxon>Actinomycetota</taxon>
        <taxon>Actinomycetes</taxon>
        <taxon>Streptosporangiales</taxon>
        <taxon>Streptosporangiaceae</taxon>
        <taxon>Microbispora</taxon>
    </lineage>
</organism>
<dbReference type="InterPro" id="IPR024079">
    <property type="entry name" value="MetalloPept_cat_dom_sf"/>
</dbReference>
<dbReference type="Proteomes" id="UP000309033">
    <property type="component" value="Unassembled WGS sequence"/>
</dbReference>
<protein>
    <submittedName>
        <fullName evidence="2">Uncharacterized protein</fullName>
    </submittedName>
</protein>
<reference evidence="2" key="1">
    <citation type="submission" date="2019-05" db="EMBL/GenBank/DDBJ databases">
        <title>Isolation, diversity and antifungal activity of Actinobacteria from wheat.</title>
        <authorList>
            <person name="Yu B."/>
        </authorList>
    </citation>
    <scope>NUCLEOTIDE SEQUENCE [LARGE SCALE GENOMIC DNA]</scope>
    <source>
        <strain evidence="2">NEAU-HEGS1-5</strain>
    </source>
</reference>
<evidence type="ECO:0000256" key="1">
    <source>
        <dbReference type="SAM" id="MobiDB-lite"/>
    </source>
</evidence>
<dbReference type="EMBL" id="VANP01000002">
    <property type="protein sequence ID" value="TLP63878.1"/>
    <property type="molecule type" value="Genomic_DNA"/>
</dbReference>
<dbReference type="Gene3D" id="3.40.390.10">
    <property type="entry name" value="Collagenase (Catalytic Domain)"/>
    <property type="match status" value="1"/>
</dbReference>
<keyword evidence="3" id="KW-1185">Reference proteome</keyword>
<proteinExistence type="predicted"/>
<name>A0A5R8ZDJ3_9ACTN</name>
<comment type="caution">
    <text evidence="2">The sequence shown here is derived from an EMBL/GenBank/DDBJ whole genome shotgun (WGS) entry which is preliminary data.</text>
</comment>
<dbReference type="GO" id="GO:0008237">
    <property type="term" value="F:metallopeptidase activity"/>
    <property type="evidence" value="ECO:0007669"/>
    <property type="project" value="InterPro"/>
</dbReference>
<dbReference type="SUPFAM" id="SSF55486">
    <property type="entry name" value="Metalloproteases ('zincins'), catalytic domain"/>
    <property type="match status" value="1"/>
</dbReference>
<dbReference type="AlphaFoldDB" id="A0A5R8ZDJ3"/>
<feature type="region of interest" description="Disordered" evidence="1">
    <location>
        <begin position="510"/>
        <end position="533"/>
    </location>
</feature>
<gene>
    <name evidence="2" type="ORF">FED44_06495</name>
</gene>
<accession>A0A5R8ZDJ3</accession>
<evidence type="ECO:0000313" key="3">
    <source>
        <dbReference type="Proteomes" id="UP000309033"/>
    </source>
</evidence>